<keyword evidence="1" id="KW-0812">Transmembrane</keyword>
<comment type="caution">
    <text evidence="2">The sequence shown here is derived from an EMBL/GenBank/DDBJ whole genome shotgun (WGS) entry which is preliminary data.</text>
</comment>
<dbReference type="Proteomes" id="UP000176609">
    <property type="component" value="Unassembled WGS sequence"/>
</dbReference>
<accession>A0A1F6AM16</accession>
<feature type="transmembrane region" description="Helical" evidence="1">
    <location>
        <begin position="69"/>
        <end position="87"/>
    </location>
</feature>
<dbReference type="Gene3D" id="1.10.1760.20">
    <property type="match status" value="1"/>
</dbReference>
<dbReference type="EMBL" id="MFJR01000015">
    <property type="protein sequence ID" value="OGG25739.1"/>
    <property type="molecule type" value="Genomic_DNA"/>
</dbReference>
<dbReference type="Pfam" id="PF20221">
    <property type="entry name" value="DUF6580"/>
    <property type="match status" value="1"/>
</dbReference>
<feature type="transmembrane region" description="Helical" evidence="1">
    <location>
        <begin position="99"/>
        <end position="124"/>
    </location>
</feature>
<organism evidence="2 3">
    <name type="scientific">Candidatus Gottesmanbacteria bacterium RIFCSPLOWO2_01_FULL_39_12b</name>
    <dbReference type="NCBI Taxonomy" id="1798388"/>
    <lineage>
        <taxon>Bacteria</taxon>
        <taxon>Candidatus Gottesmaniibacteriota</taxon>
    </lineage>
</organism>
<protein>
    <recommendedName>
        <fullName evidence="4">ECF transporter S component</fullName>
    </recommendedName>
</protein>
<keyword evidence="1" id="KW-0472">Membrane</keyword>
<evidence type="ECO:0008006" key="4">
    <source>
        <dbReference type="Google" id="ProtNLM"/>
    </source>
</evidence>
<dbReference type="InterPro" id="IPR046487">
    <property type="entry name" value="DUF6580"/>
</dbReference>
<feature type="transmembrane region" description="Helical" evidence="1">
    <location>
        <begin position="6"/>
        <end position="26"/>
    </location>
</feature>
<keyword evidence="1" id="KW-1133">Transmembrane helix</keyword>
<evidence type="ECO:0000256" key="1">
    <source>
        <dbReference type="SAM" id="Phobius"/>
    </source>
</evidence>
<name>A0A1F6AM16_9BACT</name>
<evidence type="ECO:0000313" key="3">
    <source>
        <dbReference type="Proteomes" id="UP000176609"/>
    </source>
</evidence>
<sequence>MTKKKKLILSGVLILLGLLFRTFFHIGDNIEFVTSSTLLAGSFLGLSYSLLVPLLILILSDLFIGNTNIFLFTWSAYLIIGVMGFYLQKFNLKKSKSRVLRITGLGVMATLWFYLWTNFGVWFLDSWGMYPRTLAGLTDAYLMGLPFLKYQLIGNLVLVPLSFIITEFSLSINTNFVLKWLKTKTKANI</sequence>
<reference evidence="2 3" key="1">
    <citation type="journal article" date="2016" name="Nat. Commun.">
        <title>Thousands of microbial genomes shed light on interconnected biogeochemical processes in an aquifer system.</title>
        <authorList>
            <person name="Anantharaman K."/>
            <person name="Brown C.T."/>
            <person name="Hug L.A."/>
            <person name="Sharon I."/>
            <person name="Castelle C.J."/>
            <person name="Probst A.J."/>
            <person name="Thomas B.C."/>
            <person name="Singh A."/>
            <person name="Wilkins M.J."/>
            <person name="Karaoz U."/>
            <person name="Brodie E.L."/>
            <person name="Williams K.H."/>
            <person name="Hubbard S.S."/>
            <person name="Banfield J.F."/>
        </authorList>
    </citation>
    <scope>NUCLEOTIDE SEQUENCE [LARGE SCALE GENOMIC DNA]</scope>
</reference>
<evidence type="ECO:0000313" key="2">
    <source>
        <dbReference type="EMBL" id="OGG25739.1"/>
    </source>
</evidence>
<feature type="transmembrane region" description="Helical" evidence="1">
    <location>
        <begin position="38"/>
        <end position="63"/>
    </location>
</feature>
<proteinExistence type="predicted"/>
<gene>
    <name evidence="2" type="ORF">A2960_05315</name>
</gene>
<feature type="transmembrane region" description="Helical" evidence="1">
    <location>
        <begin position="152"/>
        <end position="178"/>
    </location>
</feature>
<dbReference type="AlphaFoldDB" id="A0A1F6AM16"/>